<keyword evidence="4" id="KW-1185">Reference proteome</keyword>
<dbReference type="Pfam" id="PF00990">
    <property type="entry name" value="GGDEF"/>
    <property type="match status" value="1"/>
</dbReference>
<feature type="transmembrane region" description="Helical" evidence="1">
    <location>
        <begin position="101"/>
        <end position="119"/>
    </location>
</feature>
<evidence type="ECO:0000313" key="4">
    <source>
        <dbReference type="Proteomes" id="UP000632222"/>
    </source>
</evidence>
<dbReference type="PROSITE" id="PS50887">
    <property type="entry name" value="GGDEF"/>
    <property type="match status" value="1"/>
</dbReference>
<accession>A0ABQ2CT52</accession>
<feature type="transmembrane region" description="Helical" evidence="1">
    <location>
        <begin position="20"/>
        <end position="38"/>
    </location>
</feature>
<dbReference type="PANTHER" id="PTHR45138:SF9">
    <property type="entry name" value="DIGUANYLATE CYCLASE DGCM-RELATED"/>
    <property type="match status" value="1"/>
</dbReference>
<keyword evidence="1" id="KW-0472">Membrane</keyword>
<reference evidence="4" key="1">
    <citation type="journal article" date="2019" name="Int. J. Syst. Evol. Microbiol.">
        <title>The Global Catalogue of Microorganisms (GCM) 10K type strain sequencing project: providing services to taxonomists for standard genome sequencing and annotation.</title>
        <authorList>
            <consortium name="The Broad Institute Genomics Platform"/>
            <consortium name="The Broad Institute Genome Sequencing Center for Infectious Disease"/>
            <person name="Wu L."/>
            <person name="Ma J."/>
        </authorList>
    </citation>
    <scope>NUCLEOTIDE SEQUENCE [LARGE SCALE GENOMIC DNA]</scope>
    <source>
        <strain evidence="4">JCM 14370</strain>
    </source>
</reference>
<dbReference type="InterPro" id="IPR050469">
    <property type="entry name" value="Diguanylate_Cyclase"/>
</dbReference>
<dbReference type="CDD" id="cd01949">
    <property type="entry name" value="GGDEF"/>
    <property type="match status" value="1"/>
</dbReference>
<feature type="domain" description="GGDEF" evidence="2">
    <location>
        <begin position="220"/>
        <end position="346"/>
    </location>
</feature>
<protein>
    <recommendedName>
        <fullName evidence="2">GGDEF domain-containing protein</fullName>
    </recommendedName>
</protein>
<feature type="transmembrane region" description="Helical" evidence="1">
    <location>
        <begin position="74"/>
        <end position="95"/>
    </location>
</feature>
<dbReference type="InterPro" id="IPR043128">
    <property type="entry name" value="Rev_trsase/Diguanyl_cyclase"/>
</dbReference>
<dbReference type="InterPro" id="IPR000160">
    <property type="entry name" value="GGDEF_dom"/>
</dbReference>
<evidence type="ECO:0000313" key="3">
    <source>
        <dbReference type="EMBL" id="GGJ18254.1"/>
    </source>
</evidence>
<dbReference type="InterPro" id="IPR029787">
    <property type="entry name" value="Nucleotide_cyclase"/>
</dbReference>
<proteinExistence type="predicted"/>
<gene>
    <name evidence="3" type="ORF">GCM10008938_00490</name>
</gene>
<evidence type="ECO:0000256" key="1">
    <source>
        <dbReference type="SAM" id="Phobius"/>
    </source>
</evidence>
<evidence type="ECO:0000259" key="2">
    <source>
        <dbReference type="PROSITE" id="PS50887"/>
    </source>
</evidence>
<feature type="transmembrane region" description="Helical" evidence="1">
    <location>
        <begin position="126"/>
        <end position="147"/>
    </location>
</feature>
<dbReference type="Gene3D" id="3.30.70.270">
    <property type="match status" value="1"/>
</dbReference>
<feature type="transmembrane region" description="Helical" evidence="1">
    <location>
        <begin position="159"/>
        <end position="178"/>
    </location>
</feature>
<comment type="caution">
    <text evidence="3">The sequence shown here is derived from an EMBL/GenBank/DDBJ whole genome shotgun (WGS) entry which is preliminary data.</text>
</comment>
<dbReference type="Proteomes" id="UP000632222">
    <property type="component" value="Unassembled WGS sequence"/>
</dbReference>
<dbReference type="PANTHER" id="PTHR45138">
    <property type="entry name" value="REGULATORY COMPONENTS OF SENSORY TRANSDUCTION SYSTEM"/>
    <property type="match status" value="1"/>
</dbReference>
<sequence length="346" mass="39563">MGEPMSTQQSLLTRLKHHNYSFLLPAAILLTVHHLFYIKDPAEQLVVTLALGMMLLSLGLYLKNREAYLGVLDWISTWGQLGMVAITLNFVWLSPQVKPDSGLYLLPAWGIVMVWHWTVVYNARPLLSLLISFAYFLGTVTLFWILNQHGFQNLKALDVAIQGAMAIIICRAIHNVYGQMQEESRKRRDAEKLAVIDPLTRLPNRRAFQQELEQAVEHQHSTHLVVFDIDHFKRINDRQGHDVGDLILQKIAELAQQAFQQGRTFRWGGEEFCVILEDISPEDTSRLCEKFRTSVEGHEFINELRITVSLGVTRVQPWDNAESAFRRADGALLNVKGNGRNHTRMV</sequence>
<feature type="transmembrane region" description="Helical" evidence="1">
    <location>
        <begin position="44"/>
        <end position="62"/>
    </location>
</feature>
<keyword evidence="1" id="KW-0812">Transmembrane</keyword>
<dbReference type="SUPFAM" id="SSF55073">
    <property type="entry name" value="Nucleotide cyclase"/>
    <property type="match status" value="1"/>
</dbReference>
<dbReference type="NCBIfam" id="TIGR00254">
    <property type="entry name" value="GGDEF"/>
    <property type="match status" value="1"/>
</dbReference>
<name>A0ABQ2CT52_9DEIO</name>
<dbReference type="SMART" id="SM00267">
    <property type="entry name" value="GGDEF"/>
    <property type="match status" value="1"/>
</dbReference>
<keyword evidence="1" id="KW-1133">Transmembrane helix</keyword>
<dbReference type="EMBL" id="BMOD01000001">
    <property type="protein sequence ID" value="GGJ18254.1"/>
    <property type="molecule type" value="Genomic_DNA"/>
</dbReference>
<organism evidence="3 4">
    <name type="scientific">Deinococcus roseus</name>
    <dbReference type="NCBI Taxonomy" id="392414"/>
    <lineage>
        <taxon>Bacteria</taxon>
        <taxon>Thermotogati</taxon>
        <taxon>Deinococcota</taxon>
        <taxon>Deinococci</taxon>
        <taxon>Deinococcales</taxon>
        <taxon>Deinococcaceae</taxon>
        <taxon>Deinococcus</taxon>
    </lineage>
</organism>